<reference evidence="2 3" key="1">
    <citation type="submission" date="2018-03" db="EMBL/GenBank/DDBJ databases">
        <title>Genomic Encyclopedia of Archaeal and Bacterial Type Strains, Phase II (KMG-II): from individual species to whole genera.</title>
        <authorList>
            <person name="Goeker M."/>
        </authorList>
    </citation>
    <scope>NUCLEOTIDE SEQUENCE [LARGE SCALE GENOMIC DNA]</scope>
    <source>
        <strain evidence="2 3">DSM 43146</strain>
    </source>
</reference>
<gene>
    <name evidence="2" type="ORF">CLV67_1284</name>
</gene>
<feature type="transmembrane region" description="Helical" evidence="1">
    <location>
        <begin position="99"/>
        <end position="120"/>
    </location>
</feature>
<keyword evidence="1" id="KW-0472">Membrane</keyword>
<dbReference type="EMBL" id="PVMZ01000028">
    <property type="protein sequence ID" value="PRX12350.1"/>
    <property type="molecule type" value="Genomic_DNA"/>
</dbReference>
<feature type="transmembrane region" description="Helical" evidence="1">
    <location>
        <begin position="132"/>
        <end position="153"/>
    </location>
</feature>
<sequence>MKDTLSLGSAAATWAGGFYLRHFVLVFGLSLIPTLQRFAVVRWDLPPAVSITTEVLVALVRILLVALAVRLMVLECGFPAPEAWARLKFGLDARRIAFWGQWALLAVAFATFDLVPNVLIATVVPESGRELVTAWLVAVKNPTIIAFTVLWMVGIARTLIIDPDPALDDQTTSTGGSMR</sequence>
<protein>
    <submittedName>
        <fullName evidence="2">Uncharacterized protein</fullName>
    </submittedName>
</protein>
<keyword evidence="3" id="KW-1185">Reference proteome</keyword>
<name>A0A2T0JXG0_9ACTN</name>
<evidence type="ECO:0000313" key="2">
    <source>
        <dbReference type="EMBL" id="PRX12350.1"/>
    </source>
</evidence>
<dbReference type="OrthoDB" id="3385690at2"/>
<dbReference type="RefSeq" id="WP_106329578.1">
    <property type="nucleotide sequence ID" value="NZ_BOMO01000153.1"/>
</dbReference>
<dbReference type="AlphaFoldDB" id="A0A2T0JXG0"/>
<proteinExistence type="predicted"/>
<keyword evidence="1" id="KW-1133">Transmembrane helix</keyword>
<evidence type="ECO:0000256" key="1">
    <source>
        <dbReference type="SAM" id="Phobius"/>
    </source>
</evidence>
<feature type="transmembrane region" description="Helical" evidence="1">
    <location>
        <begin position="12"/>
        <end position="35"/>
    </location>
</feature>
<accession>A0A2T0JXG0</accession>
<dbReference type="Proteomes" id="UP000239415">
    <property type="component" value="Unassembled WGS sequence"/>
</dbReference>
<evidence type="ECO:0000313" key="3">
    <source>
        <dbReference type="Proteomes" id="UP000239415"/>
    </source>
</evidence>
<keyword evidence="1" id="KW-0812">Transmembrane</keyword>
<comment type="caution">
    <text evidence="2">The sequence shown here is derived from an EMBL/GenBank/DDBJ whole genome shotgun (WGS) entry which is preliminary data.</text>
</comment>
<organism evidence="2 3">
    <name type="scientific">Actinoplanes italicus</name>
    <dbReference type="NCBI Taxonomy" id="113567"/>
    <lineage>
        <taxon>Bacteria</taxon>
        <taxon>Bacillati</taxon>
        <taxon>Actinomycetota</taxon>
        <taxon>Actinomycetes</taxon>
        <taxon>Micromonosporales</taxon>
        <taxon>Micromonosporaceae</taxon>
        <taxon>Actinoplanes</taxon>
    </lineage>
</organism>